<accession>A0A9R1V6A3</accession>
<comment type="caution">
    <text evidence="2">The sequence shown here is derived from an EMBL/GenBank/DDBJ whole genome shotgun (WGS) entry which is preliminary data.</text>
</comment>
<proteinExistence type="predicted"/>
<keyword evidence="3" id="KW-1185">Reference proteome</keyword>
<evidence type="ECO:0000313" key="2">
    <source>
        <dbReference type="EMBL" id="KAJ0198990.1"/>
    </source>
</evidence>
<dbReference type="Proteomes" id="UP000235145">
    <property type="component" value="Unassembled WGS sequence"/>
</dbReference>
<dbReference type="InterPro" id="IPR026960">
    <property type="entry name" value="RVT-Znf"/>
</dbReference>
<reference evidence="2 3" key="1">
    <citation type="journal article" date="2017" name="Nat. Commun.">
        <title>Genome assembly with in vitro proximity ligation data and whole-genome triplication in lettuce.</title>
        <authorList>
            <person name="Reyes-Chin-Wo S."/>
            <person name="Wang Z."/>
            <person name="Yang X."/>
            <person name="Kozik A."/>
            <person name="Arikit S."/>
            <person name="Song C."/>
            <person name="Xia L."/>
            <person name="Froenicke L."/>
            <person name="Lavelle D.O."/>
            <person name="Truco M.J."/>
            <person name="Xia R."/>
            <person name="Zhu S."/>
            <person name="Xu C."/>
            <person name="Xu H."/>
            <person name="Xu X."/>
            <person name="Cox K."/>
            <person name="Korf I."/>
            <person name="Meyers B.C."/>
            <person name="Michelmore R.W."/>
        </authorList>
    </citation>
    <scope>NUCLEOTIDE SEQUENCE [LARGE SCALE GENOMIC DNA]</scope>
    <source>
        <strain evidence="3">cv. Salinas</strain>
        <tissue evidence="2">Seedlings</tissue>
    </source>
</reference>
<name>A0A9R1V6A3_LACSA</name>
<evidence type="ECO:0000259" key="1">
    <source>
        <dbReference type="Pfam" id="PF13966"/>
    </source>
</evidence>
<sequence length="160" mass="19219">MDKVLKWNWSWSWRIISRREFDQLSFLINTLNNVQFASGYDRWLWKGDDNISFLVIDFRILIGAFIDINAHSFKWVKWILLKVNFFVWRLIRNCIPLTPNLLSHGVYVSLTLCPFCRVDEDHLDHMFFSSPVPRDCGNGWWNGMKLLISILLTVWSYWRC</sequence>
<dbReference type="AlphaFoldDB" id="A0A9R1V6A3"/>
<feature type="domain" description="Reverse transcriptase zinc-binding" evidence="1">
    <location>
        <begin position="68"/>
        <end position="132"/>
    </location>
</feature>
<evidence type="ECO:0000313" key="3">
    <source>
        <dbReference type="Proteomes" id="UP000235145"/>
    </source>
</evidence>
<dbReference type="Pfam" id="PF13966">
    <property type="entry name" value="zf-RVT"/>
    <property type="match status" value="1"/>
</dbReference>
<organism evidence="2 3">
    <name type="scientific">Lactuca sativa</name>
    <name type="common">Garden lettuce</name>
    <dbReference type="NCBI Taxonomy" id="4236"/>
    <lineage>
        <taxon>Eukaryota</taxon>
        <taxon>Viridiplantae</taxon>
        <taxon>Streptophyta</taxon>
        <taxon>Embryophyta</taxon>
        <taxon>Tracheophyta</taxon>
        <taxon>Spermatophyta</taxon>
        <taxon>Magnoliopsida</taxon>
        <taxon>eudicotyledons</taxon>
        <taxon>Gunneridae</taxon>
        <taxon>Pentapetalae</taxon>
        <taxon>asterids</taxon>
        <taxon>campanulids</taxon>
        <taxon>Asterales</taxon>
        <taxon>Asteraceae</taxon>
        <taxon>Cichorioideae</taxon>
        <taxon>Cichorieae</taxon>
        <taxon>Lactucinae</taxon>
        <taxon>Lactuca</taxon>
    </lineage>
</organism>
<protein>
    <recommendedName>
        <fullName evidence="1">Reverse transcriptase zinc-binding domain-containing protein</fullName>
    </recommendedName>
</protein>
<gene>
    <name evidence="2" type="ORF">LSAT_V11C600303060</name>
</gene>
<dbReference type="EMBL" id="NBSK02000006">
    <property type="protein sequence ID" value="KAJ0198990.1"/>
    <property type="molecule type" value="Genomic_DNA"/>
</dbReference>